<gene>
    <name evidence="1" type="ORF">HAX54_003379</name>
</gene>
<organism evidence="1 2">
    <name type="scientific">Datura stramonium</name>
    <name type="common">Jimsonweed</name>
    <name type="synonym">Common thornapple</name>
    <dbReference type="NCBI Taxonomy" id="4076"/>
    <lineage>
        <taxon>Eukaryota</taxon>
        <taxon>Viridiplantae</taxon>
        <taxon>Streptophyta</taxon>
        <taxon>Embryophyta</taxon>
        <taxon>Tracheophyta</taxon>
        <taxon>Spermatophyta</taxon>
        <taxon>Magnoliopsida</taxon>
        <taxon>eudicotyledons</taxon>
        <taxon>Gunneridae</taxon>
        <taxon>Pentapetalae</taxon>
        <taxon>asterids</taxon>
        <taxon>lamiids</taxon>
        <taxon>Solanales</taxon>
        <taxon>Solanaceae</taxon>
        <taxon>Solanoideae</taxon>
        <taxon>Datureae</taxon>
        <taxon>Datura</taxon>
    </lineage>
</organism>
<dbReference type="EMBL" id="JACEIK010011541">
    <property type="protein sequence ID" value="MCE3215753.1"/>
    <property type="molecule type" value="Genomic_DNA"/>
</dbReference>
<sequence>MLHKFVLILVVLCNCKKRKHEGVILLRELLKEKLVSILKASYGVLFPAKLHKIVFPFFALSRCYLGDNYHLSLRKVYMSSTRGCFIVSPTFLFVLSLIG</sequence>
<evidence type="ECO:0000313" key="2">
    <source>
        <dbReference type="Proteomes" id="UP000823775"/>
    </source>
</evidence>
<proteinExistence type="predicted"/>
<comment type="caution">
    <text evidence="1">The sequence shown here is derived from an EMBL/GenBank/DDBJ whole genome shotgun (WGS) entry which is preliminary data.</text>
</comment>
<dbReference type="Proteomes" id="UP000823775">
    <property type="component" value="Unassembled WGS sequence"/>
</dbReference>
<name>A0ABS8WX30_DATST</name>
<evidence type="ECO:0008006" key="3">
    <source>
        <dbReference type="Google" id="ProtNLM"/>
    </source>
</evidence>
<protein>
    <recommendedName>
        <fullName evidence="3">Secreted protein</fullName>
    </recommendedName>
</protein>
<evidence type="ECO:0000313" key="1">
    <source>
        <dbReference type="EMBL" id="MCE3215753.1"/>
    </source>
</evidence>
<reference evidence="1 2" key="1">
    <citation type="journal article" date="2021" name="BMC Genomics">
        <title>Datura genome reveals duplications of psychoactive alkaloid biosynthetic genes and high mutation rate following tissue culture.</title>
        <authorList>
            <person name="Rajewski A."/>
            <person name="Carter-House D."/>
            <person name="Stajich J."/>
            <person name="Litt A."/>
        </authorList>
    </citation>
    <scope>NUCLEOTIDE SEQUENCE [LARGE SCALE GENOMIC DNA]</scope>
    <source>
        <strain evidence="1">AR-01</strain>
    </source>
</reference>
<keyword evidence="2" id="KW-1185">Reference proteome</keyword>
<accession>A0ABS8WX30</accession>